<proteinExistence type="predicted"/>
<name>A0A0V0GE03_SOLCH</name>
<evidence type="ECO:0000313" key="1">
    <source>
        <dbReference type="EMBL" id="JAP06157.1"/>
    </source>
</evidence>
<feature type="non-terminal residue" evidence="1">
    <location>
        <position position="1"/>
    </location>
</feature>
<dbReference type="EMBL" id="GEDG01042732">
    <property type="protein sequence ID" value="JAP06157.1"/>
    <property type="molecule type" value="Transcribed_RNA"/>
</dbReference>
<accession>A0A0V0GE03</accession>
<reference evidence="1" key="1">
    <citation type="submission" date="2015-12" db="EMBL/GenBank/DDBJ databases">
        <title>Gene expression during late stages of embryo sac development: a critical building block for successful pollen-pistil interactions.</title>
        <authorList>
            <person name="Liu Y."/>
            <person name="Joly V."/>
            <person name="Sabar M."/>
            <person name="Matton D.P."/>
        </authorList>
    </citation>
    <scope>NUCLEOTIDE SEQUENCE</scope>
</reference>
<protein>
    <submittedName>
        <fullName evidence="1">Putative ovule protein</fullName>
    </submittedName>
</protein>
<sequence>IYVSFHVKFAQVLTDSILAFSLGHGGPILFYPSQPTIKIDEQVLELKEYAVGREIEKIGPKAYS</sequence>
<dbReference type="AlphaFoldDB" id="A0A0V0GE03"/>
<organism evidence="1">
    <name type="scientific">Solanum chacoense</name>
    <name type="common">Chaco potato</name>
    <dbReference type="NCBI Taxonomy" id="4108"/>
    <lineage>
        <taxon>Eukaryota</taxon>
        <taxon>Viridiplantae</taxon>
        <taxon>Streptophyta</taxon>
        <taxon>Embryophyta</taxon>
        <taxon>Tracheophyta</taxon>
        <taxon>Spermatophyta</taxon>
        <taxon>Magnoliopsida</taxon>
        <taxon>eudicotyledons</taxon>
        <taxon>Gunneridae</taxon>
        <taxon>Pentapetalae</taxon>
        <taxon>asterids</taxon>
        <taxon>lamiids</taxon>
        <taxon>Solanales</taxon>
        <taxon>Solanaceae</taxon>
        <taxon>Solanoideae</taxon>
        <taxon>Solaneae</taxon>
        <taxon>Solanum</taxon>
    </lineage>
</organism>